<proteinExistence type="predicted"/>
<protein>
    <submittedName>
        <fullName evidence="1">Uncharacterized protein</fullName>
    </submittedName>
</protein>
<name>A0A2P2NBT3_RHIMU</name>
<sequence>MMLSDETVAVCCIRTEHLQLQQLLP</sequence>
<dbReference type="AlphaFoldDB" id="A0A2P2NBT3"/>
<organism evidence="1">
    <name type="scientific">Rhizophora mucronata</name>
    <name type="common">Asiatic mangrove</name>
    <dbReference type="NCBI Taxonomy" id="61149"/>
    <lineage>
        <taxon>Eukaryota</taxon>
        <taxon>Viridiplantae</taxon>
        <taxon>Streptophyta</taxon>
        <taxon>Embryophyta</taxon>
        <taxon>Tracheophyta</taxon>
        <taxon>Spermatophyta</taxon>
        <taxon>Magnoliopsida</taxon>
        <taxon>eudicotyledons</taxon>
        <taxon>Gunneridae</taxon>
        <taxon>Pentapetalae</taxon>
        <taxon>rosids</taxon>
        <taxon>fabids</taxon>
        <taxon>Malpighiales</taxon>
        <taxon>Rhizophoraceae</taxon>
        <taxon>Rhizophora</taxon>
    </lineage>
</organism>
<dbReference type="EMBL" id="GGEC01059445">
    <property type="protein sequence ID" value="MBX39929.1"/>
    <property type="molecule type" value="Transcribed_RNA"/>
</dbReference>
<evidence type="ECO:0000313" key="1">
    <source>
        <dbReference type="EMBL" id="MBX39929.1"/>
    </source>
</evidence>
<accession>A0A2P2NBT3</accession>
<reference evidence="1" key="1">
    <citation type="submission" date="2018-02" db="EMBL/GenBank/DDBJ databases">
        <title>Rhizophora mucronata_Transcriptome.</title>
        <authorList>
            <person name="Meera S.P."/>
            <person name="Sreeshan A."/>
            <person name="Augustine A."/>
        </authorList>
    </citation>
    <scope>NUCLEOTIDE SEQUENCE</scope>
    <source>
        <tissue evidence="1">Leaf</tissue>
    </source>
</reference>